<dbReference type="EMBL" id="CP000513">
    <property type="protein sequence ID" value="ABQ14155.1"/>
    <property type="molecule type" value="Genomic_DNA"/>
</dbReference>
<dbReference type="FunFam" id="3.30.70.1430:FF:000001">
    <property type="entry name" value="Efflux pump membrane transporter"/>
    <property type="match status" value="1"/>
</dbReference>
<dbReference type="Gene3D" id="3.30.2090.10">
    <property type="entry name" value="Multidrug efflux transporter AcrB TolC docking domain, DN and DC subdomains"/>
    <property type="match status" value="2"/>
</dbReference>
<evidence type="ECO:0000256" key="9">
    <source>
        <dbReference type="RuleBase" id="RU364070"/>
    </source>
</evidence>
<comment type="similarity">
    <text evidence="2 9">Belongs to the resistance-nodulation-cell division (RND) (TC 2.A.6) family.</text>
</comment>
<evidence type="ECO:0000256" key="5">
    <source>
        <dbReference type="ARBA" id="ARBA00022519"/>
    </source>
</evidence>
<keyword evidence="5 9" id="KW-0997">Cell inner membrane</keyword>
<dbReference type="OrthoDB" id="9757904at2"/>
<comment type="subcellular location">
    <subcellularLocation>
        <location evidence="1 9">Cell inner membrane</location>
        <topology evidence="1 9">Multi-pass membrane protein</topology>
    </subcellularLocation>
</comment>
<name>A5EXF8_DICNV</name>
<evidence type="ECO:0000313" key="10">
    <source>
        <dbReference type="EMBL" id="ABQ14155.1"/>
    </source>
</evidence>
<feature type="transmembrane region" description="Helical" evidence="9">
    <location>
        <begin position="367"/>
        <end position="387"/>
    </location>
</feature>
<organism evidence="10 11">
    <name type="scientific">Dichelobacter nodosus (strain VCS1703A)</name>
    <dbReference type="NCBI Taxonomy" id="246195"/>
    <lineage>
        <taxon>Bacteria</taxon>
        <taxon>Pseudomonadati</taxon>
        <taxon>Pseudomonadota</taxon>
        <taxon>Gammaproteobacteria</taxon>
        <taxon>Cardiobacteriales</taxon>
        <taxon>Cardiobacteriaceae</taxon>
        <taxon>Dichelobacter</taxon>
    </lineage>
</organism>
<dbReference type="GO" id="GO:0042910">
    <property type="term" value="F:xenobiotic transmembrane transporter activity"/>
    <property type="evidence" value="ECO:0007669"/>
    <property type="project" value="TreeGrafter"/>
</dbReference>
<evidence type="ECO:0000256" key="1">
    <source>
        <dbReference type="ARBA" id="ARBA00004429"/>
    </source>
</evidence>
<dbReference type="SUPFAM" id="SSF82714">
    <property type="entry name" value="Multidrug efflux transporter AcrB TolC docking domain, DN and DC subdomains"/>
    <property type="match status" value="2"/>
</dbReference>
<dbReference type="KEGG" id="dno:DNO_1191"/>
<dbReference type="InterPro" id="IPR027463">
    <property type="entry name" value="AcrB_DN_DC_subdom"/>
</dbReference>
<dbReference type="GO" id="GO:0015562">
    <property type="term" value="F:efflux transmembrane transporter activity"/>
    <property type="evidence" value="ECO:0007669"/>
    <property type="project" value="InterPro"/>
</dbReference>
<dbReference type="Pfam" id="PF00873">
    <property type="entry name" value="ACR_tran"/>
    <property type="match status" value="1"/>
</dbReference>
<evidence type="ECO:0000313" key="11">
    <source>
        <dbReference type="Proteomes" id="UP000000248"/>
    </source>
</evidence>
<keyword evidence="6 9" id="KW-0812">Transmembrane</keyword>
<keyword evidence="4" id="KW-1003">Cell membrane</keyword>
<feature type="transmembrane region" description="Helical" evidence="9">
    <location>
        <begin position="474"/>
        <end position="498"/>
    </location>
</feature>
<keyword evidence="8 9" id="KW-0472">Membrane</keyword>
<feature type="transmembrane region" description="Helical" evidence="9">
    <location>
        <begin position="341"/>
        <end position="360"/>
    </location>
</feature>
<comment type="caution">
    <text evidence="9">Lacks conserved residue(s) required for the propagation of feature annotation.</text>
</comment>
<evidence type="ECO:0000256" key="8">
    <source>
        <dbReference type="ARBA" id="ARBA00023136"/>
    </source>
</evidence>
<dbReference type="Gene3D" id="1.20.1640.10">
    <property type="entry name" value="Multidrug efflux transporter AcrB transmembrane domain"/>
    <property type="match status" value="2"/>
</dbReference>
<evidence type="ECO:0000256" key="7">
    <source>
        <dbReference type="ARBA" id="ARBA00022989"/>
    </source>
</evidence>
<dbReference type="eggNOG" id="COG0841">
    <property type="taxonomic scope" value="Bacteria"/>
</dbReference>
<sequence>MAKFFINRPIFAWVVAIFIMIAGLFSATRLPIEQYPSISAPTINISFAYLGASAQTIQDSVISIIEEQMNAIEGIDYMESKAYSNGHGAITITFHSGIDADLAQVNVQNKLSQVESRLPQSVRNMGIMISQASDNFLLLTALYAEDNARQDIGEISDYAVQVIKPELQRVSGVGEVQIFGSERAMRIWVDPQKLKSYNLSFADVQQAIASQNIQITAGTLGDTPNVLGQQYSASIHIQGLLGSVEEFEKIVIKYDFNGATVKLKDVAVVELGKQTYAFNTRLNGKPAIGIGVRLSSTGNAVAAAKEIRTKMESLSHYFPEGVSWDIPYDTSTFIKISLGKVLHTLAEAILLVFIVMYLFLQNIRYTIIPTIVVPISLLGALALMYPMGLSINVLTMFAMVLVIGIVVDDAIVVVENVERLIVTEQLTPYQAAQKSMQQITNAVIGITLVLISVFIPMAFLSGATGAIYRQFSLVMAASIGFSAFLALSLTPALCATILKPARHHANKTGFFAGFNRIIKTITRLYQETVGRLIRLSYAMMAVFFGLVLLSVFIFTRIPTSFLPVEDQGTVITTYQLPAGATLERTKHMIEKAEDIVLNNKDLVKSMTTVIGFSFSGQGQNMAFSFISLNDWSQRRGKGQDSISFTRRLNGMLQSINEAFIFALTPPAIPSLGVSSGFSLYLQDRNNQGHEALLAARNQLIGMARQSKILTSVRPSGLEDATQLQIDIDRNAAFAQKVPLTSIAHTLGNALGSNYLNDFPNKGRMQRVYVMAQANARMQPEDVLNLTVANLRGELVPISSLANVKWIKGSEQVTRYNGYTAMAVEGAAVPGHSTGEAMAEISRLAAQLPDGFAVEWTGQSLEEIRSGHSEYYIYAFSALAVFLCLAALYESWSIPFAVLLVVPLGIFGVTMGNFFRGYENDIYFKIGMITVMGLSAKNAILIIEFAKELQDDGMSKVRAAMSAAALRFRPIIMTSLAFIAGVVPLYFASGASSSSQRAIGTSVLWGMLIGTILSIFFVPIYYVVIRKIFSGKKRNTDAESSLTHQQG</sequence>
<evidence type="ECO:0000256" key="3">
    <source>
        <dbReference type="ARBA" id="ARBA00022448"/>
    </source>
</evidence>
<dbReference type="Gene3D" id="3.30.70.1430">
    <property type="entry name" value="Multidrug efflux transporter AcrB pore domain"/>
    <property type="match status" value="2"/>
</dbReference>
<evidence type="ECO:0000256" key="2">
    <source>
        <dbReference type="ARBA" id="ARBA00010942"/>
    </source>
</evidence>
<feature type="transmembrane region" description="Helical" evidence="9">
    <location>
        <begin position="965"/>
        <end position="986"/>
    </location>
</feature>
<gene>
    <name evidence="10" type="primary">acrF</name>
    <name evidence="10" type="ordered locus">DNO_1191</name>
</gene>
<proteinExistence type="inferred from homology"/>
<feature type="transmembrane region" description="Helical" evidence="9">
    <location>
        <begin position="532"/>
        <end position="554"/>
    </location>
</feature>
<evidence type="ECO:0000256" key="4">
    <source>
        <dbReference type="ARBA" id="ARBA00022475"/>
    </source>
</evidence>
<keyword evidence="7 9" id="KW-1133">Transmembrane helix</keyword>
<feature type="transmembrane region" description="Helical" evidence="9">
    <location>
        <begin position="998"/>
        <end position="1023"/>
    </location>
</feature>
<evidence type="ECO:0000256" key="6">
    <source>
        <dbReference type="ARBA" id="ARBA00022692"/>
    </source>
</evidence>
<protein>
    <recommendedName>
        <fullName evidence="9">Efflux pump membrane transporter</fullName>
    </recommendedName>
</protein>
<dbReference type="FunFam" id="1.20.1640.10:FF:000001">
    <property type="entry name" value="Efflux pump membrane transporter"/>
    <property type="match status" value="1"/>
</dbReference>
<dbReference type="PANTHER" id="PTHR32063:SF13">
    <property type="entry name" value="MULTIDRUG EFFLUX PUMP SUBUNIT ACRB-RELATED"/>
    <property type="match status" value="1"/>
</dbReference>
<dbReference type="GO" id="GO:0005886">
    <property type="term" value="C:plasma membrane"/>
    <property type="evidence" value="ECO:0007669"/>
    <property type="project" value="UniProtKB-SubCell"/>
</dbReference>
<feature type="transmembrane region" description="Helical" evidence="9">
    <location>
        <begin position="870"/>
        <end position="888"/>
    </location>
</feature>
<dbReference type="STRING" id="246195.DNO_1191"/>
<dbReference type="RefSeq" id="WP_012031495.1">
    <property type="nucleotide sequence ID" value="NC_009446.1"/>
</dbReference>
<accession>A5EXF8</accession>
<feature type="transmembrane region" description="Helical" evidence="9">
    <location>
        <begin position="921"/>
        <end position="944"/>
    </location>
</feature>
<dbReference type="InterPro" id="IPR001036">
    <property type="entry name" value="Acrflvin-R"/>
</dbReference>
<dbReference type="Gene3D" id="3.30.70.1440">
    <property type="entry name" value="Multidrug efflux transporter AcrB pore domain"/>
    <property type="match status" value="1"/>
</dbReference>
<dbReference type="InterPro" id="IPR004764">
    <property type="entry name" value="MdtF-like"/>
</dbReference>
<feature type="transmembrane region" description="Helical" evidence="9">
    <location>
        <begin position="895"/>
        <end position="915"/>
    </location>
</feature>
<keyword evidence="3 9" id="KW-0813">Transport</keyword>
<dbReference type="GO" id="GO:0009636">
    <property type="term" value="P:response to toxic substance"/>
    <property type="evidence" value="ECO:0007669"/>
    <property type="project" value="UniProtKB-ARBA"/>
</dbReference>
<dbReference type="Gene3D" id="3.30.70.1320">
    <property type="entry name" value="Multidrug efflux transporter AcrB pore domain like"/>
    <property type="match status" value="1"/>
</dbReference>
<dbReference type="HOGENOM" id="CLU_002755_0_1_6"/>
<feature type="transmembrane region" description="Helical" evidence="9">
    <location>
        <begin position="393"/>
        <end position="414"/>
    </location>
</feature>
<dbReference type="SUPFAM" id="SSF82866">
    <property type="entry name" value="Multidrug efflux transporter AcrB transmembrane domain"/>
    <property type="match status" value="2"/>
</dbReference>
<reference evidence="10 11" key="1">
    <citation type="journal article" date="2007" name="Nat. Biotechnol.">
        <title>Genome sequence and identification of candidate vaccine antigens from the animal pathogen Dichelobacter nodosus.</title>
        <authorList>
            <person name="Myers G.S."/>
            <person name="Parker D."/>
            <person name="Al-Hasani K."/>
            <person name="Kennan R.M."/>
            <person name="Seemann T."/>
            <person name="Ren Q."/>
            <person name="Badger J.H."/>
            <person name="Selengut J.D."/>
            <person name="Deboy R.T."/>
            <person name="Tettelin H."/>
            <person name="Boyce J.D."/>
            <person name="McCarl V.P."/>
            <person name="Han X."/>
            <person name="Nelson W.C."/>
            <person name="Madupu R."/>
            <person name="Mohamoud Y."/>
            <person name="Holley T."/>
            <person name="Fedorova N."/>
            <person name="Khouri H."/>
            <person name="Bottomley S.P."/>
            <person name="Whittington R.J."/>
            <person name="Adler B."/>
            <person name="Songer J.G."/>
            <person name="Rood J.I."/>
            <person name="Paulsen I.T."/>
        </authorList>
    </citation>
    <scope>NUCLEOTIDE SEQUENCE [LARGE SCALE GENOMIC DNA]</scope>
    <source>
        <strain evidence="10 11">VCS1703A</strain>
    </source>
</reference>
<dbReference type="PANTHER" id="PTHR32063">
    <property type="match status" value="1"/>
</dbReference>
<dbReference type="PRINTS" id="PR00702">
    <property type="entry name" value="ACRIFLAVINRP"/>
</dbReference>
<dbReference type="NCBIfam" id="TIGR00915">
    <property type="entry name" value="2A0602"/>
    <property type="match status" value="1"/>
</dbReference>
<dbReference type="Proteomes" id="UP000000248">
    <property type="component" value="Chromosome"/>
</dbReference>
<dbReference type="SUPFAM" id="SSF82693">
    <property type="entry name" value="Multidrug efflux transporter AcrB pore domain, PN1, PN2, PC1 and PC2 subdomains"/>
    <property type="match status" value="3"/>
</dbReference>
<dbReference type="NCBIfam" id="NF000282">
    <property type="entry name" value="RND_permease_1"/>
    <property type="match status" value="1"/>
</dbReference>
<dbReference type="AlphaFoldDB" id="A5EXF8"/>
<keyword evidence="11" id="KW-1185">Reference proteome</keyword>
<feature type="transmembrane region" description="Helical" evidence="9">
    <location>
        <begin position="442"/>
        <end position="468"/>
    </location>
</feature>